<dbReference type="EMBL" id="BARU01009351">
    <property type="protein sequence ID" value="GAH35902.1"/>
    <property type="molecule type" value="Genomic_DNA"/>
</dbReference>
<reference evidence="1" key="1">
    <citation type="journal article" date="2014" name="Front. Microbiol.">
        <title>High frequency of phylogenetically diverse reductive dehalogenase-homologous genes in deep subseafloor sedimentary metagenomes.</title>
        <authorList>
            <person name="Kawai M."/>
            <person name="Futagami T."/>
            <person name="Toyoda A."/>
            <person name="Takaki Y."/>
            <person name="Nishi S."/>
            <person name="Hori S."/>
            <person name="Arai W."/>
            <person name="Tsubouchi T."/>
            <person name="Morono Y."/>
            <person name="Uchiyama I."/>
            <person name="Ito T."/>
            <person name="Fujiyama A."/>
            <person name="Inagaki F."/>
            <person name="Takami H."/>
        </authorList>
    </citation>
    <scope>NUCLEOTIDE SEQUENCE</scope>
    <source>
        <strain evidence="1">Expedition CK06-06</strain>
    </source>
</reference>
<name>X1ETI6_9ZZZZ</name>
<comment type="caution">
    <text evidence="1">The sequence shown here is derived from an EMBL/GenBank/DDBJ whole genome shotgun (WGS) entry which is preliminary data.</text>
</comment>
<feature type="non-terminal residue" evidence="1">
    <location>
        <position position="337"/>
    </location>
</feature>
<feature type="non-terminal residue" evidence="1">
    <location>
        <position position="1"/>
    </location>
</feature>
<gene>
    <name evidence="1" type="ORF">S03H2_18064</name>
</gene>
<organism evidence="1">
    <name type="scientific">marine sediment metagenome</name>
    <dbReference type="NCBI Taxonomy" id="412755"/>
    <lineage>
        <taxon>unclassified sequences</taxon>
        <taxon>metagenomes</taxon>
        <taxon>ecological metagenomes</taxon>
    </lineage>
</organism>
<accession>X1ETI6</accession>
<evidence type="ECO:0000313" key="1">
    <source>
        <dbReference type="EMBL" id="GAH35902.1"/>
    </source>
</evidence>
<proteinExistence type="predicted"/>
<dbReference type="AlphaFoldDB" id="X1ETI6"/>
<protein>
    <submittedName>
        <fullName evidence="1">Uncharacterized protein</fullName>
    </submittedName>
</protein>
<sequence>TLETALAGTTSMVGAVAGTLEAAGESVNSTTTGRKVDSFWESFIEKLPNAVHENMARYMYSPRTEDGKAIEGMFGLAMEELASWGSAAGDKVMEHGRANDWDPETTAIIAAAARTAPEAGFLLAPFAGAKGMSIKRAYDAKVKRRMAGENVEAFDQALIRRYGDPSKHLREGIKQRQDELAILYDDVSPDPMKRQYILHKEAELTKLIEEEARIANKTGETVMNPREVVDLATEEQILKMNEEAMMRSLKGEDNMRPVVVEKTMEGTTILSGLESAFDAAIFGEREIPVKLITQSIPKGARKAEVDSMNNMYDSWLIIEHQNLKRNKLPRSEKFAED</sequence>